<dbReference type="InterPro" id="IPR001504">
    <property type="entry name" value="Brdyknn_2_rcpt"/>
</dbReference>
<dbReference type="GO" id="GO:0019957">
    <property type="term" value="F:C-C chemokine binding"/>
    <property type="evidence" value="ECO:0007669"/>
    <property type="project" value="TreeGrafter"/>
</dbReference>
<feature type="transmembrane region" description="Helical" evidence="18">
    <location>
        <begin position="295"/>
        <end position="314"/>
    </location>
</feature>
<evidence type="ECO:0000256" key="10">
    <source>
        <dbReference type="ARBA" id="ARBA00023157"/>
    </source>
</evidence>
<dbReference type="PRINTS" id="PR00237">
    <property type="entry name" value="GPCRRHODOPSN"/>
</dbReference>
<evidence type="ECO:0000256" key="15">
    <source>
        <dbReference type="ARBA" id="ARBA00025423"/>
    </source>
</evidence>
<evidence type="ECO:0000313" key="20">
    <source>
        <dbReference type="EMBL" id="TNM95312.1"/>
    </source>
</evidence>
<dbReference type="PROSITE" id="PS50262">
    <property type="entry name" value="G_PROTEIN_RECEP_F1_2"/>
    <property type="match status" value="1"/>
</dbReference>
<keyword evidence="5 17" id="KW-0812">Transmembrane</keyword>
<dbReference type="Gene3D" id="1.20.1070.10">
    <property type="entry name" value="Rhodopsin 7-helix transmembrane proteins"/>
    <property type="match status" value="1"/>
</dbReference>
<keyword evidence="13 17" id="KW-0807">Transducer</keyword>
<evidence type="ECO:0000256" key="2">
    <source>
        <dbReference type="ARBA" id="ARBA00013512"/>
    </source>
</evidence>
<keyword evidence="10" id="KW-1015">Disulfide bond</keyword>
<dbReference type="FunFam" id="1.20.1070.10:FF:000201">
    <property type="entry name" value="Bradykinin receptor B2"/>
    <property type="match status" value="1"/>
</dbReference>
<evidence type="ECO:0000256" key="18">
    <source>
        <dbReference type="SAM" id="Phobius"/>
    </source>
</evidence>
<dbReference type="EMBL" id="SWLE01000010">
    <property type="protein sequence ID" value="TNM95312.1"/>
    <property type="molecule type" value="Genomic_DNA"/>
</dbReference>
<comment type="subcellular location">
    <subcellularLocation>
        <location evidence="1">Cell membrane</location>
        <topology evidence="1">Multi-pass membrane protein</topology>
    </subcellularLocation>
</comment>
<accession>A0A4Z2BTQ0</accession>
<evidence type="ECO:0000256" key="6">
    <source>
        <dbReference type="ARBA" id="ARBA00022989"/>
    </source>
</evidence>
<keyword evidence="14" id="KW-0449">Lipoprotein</keyword>
<feature type="transmembrane region" description="Helical" evidence="18">
    <location>
        <begin position="43"/>
        <end position="65"/>
    </location>
</feature>
<feature type="transmembrane region" description="Helical" evidence="18">
    <location>
        <begin position="77"/>
        <end position="102"/>
    </location>
</feature>
<evidence type="ECO:0000256" key="4">
    <source>
        <dbReference type="ARBA" id="ARBA00022553"/>
    </source>
</evidence>
<feature type="transmembrane region" description="Helical" evidence="18">
    <location>
        <begin position="206"/>
        <end position="227"/>
    </location>
</feature>
<dbReference type="InterPro" id="IPR017452">
    <property type="entry name" value="GPCR_Rhodpsn_7TM"/>
</dbReference>
<dbReference type="GO" id="GO:0004947">
    <property type="term" value="F:bradykinin receptor activity"/>
    <property type="evidence" value="ECO:0007669"/>
    <property type="project" value="InterPro"/>
</dbReference>
<feature type="transmembrane region" description="Helical" evidence="18">
    <location>
        <begin position="154"/>
        <end position="176"/>
    </location>
</feature>
<dbReference type="PANTHER" id="PTHR10489">
    <property type="entry name" value="CELL ADHESION MOLECULE"/>
    <property type="match status" value="1"/>
</dbReference>
<dbReference type="AlphaFoldDB" id="A0A4Z2BTQ0"/>
<feature type="transmembrane region" description="Helical" evidence="18">
    <location>
        <begin position="122"/>
        <end position="142"/>
    </location>
</feature>
<comment type="subunit">
    <text evidence="16">Forms a complex with PECAM1 and GNAQ. Interacts with PECAM1.</text>
</comment>
<dbReference type="PANTHER" id="PTHR10489:SF957">
    <property type="entry name" value="B2 BRADYKININ RECEPTOR"/>
    <property type="match status" value="1"/>
</dbReference>
<evidence type="ECO:0000256" key="7">
    <source>
        <dbReference type="ARBA" id="ARBA00023040"/>
    </source>
</evidence>
<proteinExistence type="inferred from homology"/>
<dbReference type="GO" id="GO:0060326">
    <property type="term" value="P:cell chemotaxis"/>
    <property type="evidence" value="ECO:0007669"/>
    <property type="project" value="TreeGrafter"/>
</dbReference>
<evidence type="ECO:0000256" key="3">
    <source>
        <dbReference type="ARBA" id="ARBA00022475"/>
    </source>
</evidence>
<dbReference type="InterPro" id="IPR000496">
    <property type="entry name" value="Brdyknn_rcpt"/>
</dbReference>
<evidence type="ECO:0000256" key="8">
    <source>
        <dbReference type="ARBA" id="ARBA00023136"/>
    </source>
</evidence>
<keyword evidence="7 17" id="KW-0297">G-protein coupled receptor</keyword>
<comment type="similarity">
    <text evidence="17">Belongs to the G-protein coupled receptor 1 family.</text>
</comment>
<dbReference type="Proteomes" id="UP000516260">
    <property type="component" value="Chromosome 18"/>
</dbReference>
<keyword evidence="3" id="KW-1003">Cell membrane</keyword>
<dbReference type="PRINTS" id="PR00994">
    <property type="entry name" value="BRADYKINNB2R"/>
</dbReference>
<dbReference type="InterPro" id="IPR000276">
    <property type="entry name" value="GPCR_Rhodpsn"/>
</dbReference>
<dbReference type="PRINTS" id="PR00425">
    <property type="entry name" value="BRADYKININR"/>
</dbReference>
<comment type="caution">
    <text evidence="20">The sequence shown here is derived from an EMBL/GenBank/DDBJ whole genome shotgun (WGS) entry which is preliminary data.</text>
</comment>
<evidence type="ECO:0000256" key="12">
    <source>
        <dbReference type="ARBA" id="ARBA00023180"/>
    </source>
</evidence>
<evidence type="ECO:0000256" key="13">
    <source>
        <dbReference type="ARBA" id="ARBA00023224"/>
    </source>
</evidence>
<dbReference type="GO" id="GO:0016493">
    <property type="term" value="F:C-C chemokine receptor activity"/>
    <property type="evidence" value="ECO:0007669"/>
    <property type="project" value="TreeGrafter"/>
</dbReference>
<keyword evidence="4" id="KW-0597">Phosphoprotein</keyword>
<evidence type="ECO:0000256" key="14">
    <source>
        <dbReference type="ARBA" id="ARBA00023288"/>
    </source>
</evidence>
<keyword evidence="21" id="KW-1185">Reference proteome</keyword>
<organism evidence="20 21">
    <name type="scientific">Takifugu bimaculatus</name>
    <dbReference type="NCBI Taxonomy" id="433685"/>
    <lineage>
        <taxon>Eukaryota</taxon>
        <taxon>Metazoa</taxon>
        <taxon>Chordata</taxon>
        <taxon>Craniata</taxon>
        <taxon>Vertebrata</taxon>
        <taxon>Euteleostomi</taxon>
        <taxon>Actinopterygii</taxon>
        <taxon>Neopterygii</taxon>
        <taxon>Teleostei</taxon>
        <taxon>Neoteleostei</taxon>
        <taxon>Acanthomorphata</taxon>
        <taxon>Eupercaria</taxon>
        <taxon>Tetraodontiformes</taxon>
        <taxon>Tetradontoidea</taxon>
        <taxon>Tetraodontidae</taxon>
        <taxon>Takifugu</taxon>
    </lineage>
</organism>
<evidence type="ECO:0000256" key="11">
    <source>
        <dbReference type="ARBA" id="ARBA00023170"/>
    </source>
</evidence>
<evidence type="ECO:0000256" key="5">
    <source>
        <dbReference type="ARBA" id="ARBA00022692"/>
    </source>
</evidence>
<dbReference type="Pfam" id="PF00001">
    <property type="entry name" value="7tm_1"/>
    <property type="match status" value="1"/>
</dbReference>
<dbReference type="GO" id="GO:0006955">
    <property type="term" value="P:immune response"/>
    <property type="evidence" value="ECO:0007669"/>
    <property type="project" value="TreeGrafter"/>
</dbReference>
<sequence length="352" mass="40067">MTLQPTSLPYVSTTPLHGDQNYTNGTECPETDAWNWLYTNQPVYILIITVMGVVLNVFVLMVFCLHKKSCTVAEIYLSNLAAADLLLLSCLPFWAVNIWNGFDWPFGLFLCKAVNLGIKMNAYSSIYILTLVSIDRYVALVHTMSYGQMRRPKYAKLGCLLMWGLGFLLCIPTIIYRTVEHFPEYGIHACFLDYQNRALELFCDTLLVVFCFFVPISIISFCTYKIIRGLKVKTIERLNAEKTEKRATTLVLAVLLAFLICWVPFHFVTTLDVLMRAEVLSGCHLNNVLEIANQIFTYLAFFNSVLNPILYVIVGKNFRKKVREVFSQWSSKKAVNSESTRSNLSSTVKTVA</sequence>
<keyword evidence="6 18" id="KW-1133">Transmembrane helix</keyword>
<gene>
    <name evidence="20" type="ORF">fugu_016395</name>
</gene>
<keyword evidence="8 18" id="KW-0472">Membrane</keyword>
<evidence type="ECO:0000313" key="21">
    <source>
        <dbReference type="Proteomes" id="UP000516260"/>
    </source>
</evidence>
<feature type="domain" description="G-protein coupled receptors family 1 profile" evidence="19">
    <location>
        <begin position="55"/>
        <end position="311"/>
    </location>
</feature>
<dbReference type="GO" id="GO:0006939">
    <property type="term" value="P:smooth muscle contraction"/>
    <property type="evidence" value="ECO:0007669"/>
    <property type="project" value="InterPro"/>
</dbReference>
<keyword evidence="12" id="KW-0325">Glycoprotein</keyword>
<dbReference type="SUPFAM" id="SSF81321">
    <property type="entry name" value="Family A G protein-coupled receptor-like"/>
    <property type="match status" value="1"/>
</dbReference>
<evidence type="ECO:0000256" key="1">
    <source>
        <dbReference type="ARBA" id="ARBA00004651"/>
    </source>
</evidence>
<dbReference type="GO" id="GO:0019722">
    <property type="term" value="P:calcium-mediated signaling"/>
    <property type="evidence" value="ECO:0007669"/>
    <property type="project" value="TreeGrafter"/>
</dbReference>
<evidence type="ECO:0000256" key="9">
    <source>
        <dbReference type="ARBA" id="ARBA00023139"/>
    </source>
</evidence>
<feature type="transmembrane region" description="Helical" evidence="18">
    <location>
        <begin position="247"/>
        <end position="265"/>
    </location>
</feature>
<dbReference type="InterPro" id="IPR050119">
    <property type="entry name" value="CCR1-9-like"/>
</dbReference>
<evidence type="ECO:0000259" key="19">
    <source>
        <dbReference type="PROSITE" id="PS50262"/>
    </source>
</evidence>
<dbReference type="GO" id="GO:0007204">
    <property type="term" value="P:positive regulation of cytosolic calcium ion concentration"/>
    <property type="evidence" value="ECO:0007669"/>
    <property type="project" value="TreeGrafter"/>
</dbReference>
<comment type="function">
    <text evidence="15">Receptor for bradykinin. It is associated with G proteins that activate a phosphatidylinositol-calcium second messenger system.</text>
</comment>
<keyword evidence="11 17" id="KW-0675">Receptor</keyword>
<dbReference type="GO" id="GO:0009897">
    <property type="term" value="C:external side of plasma membrane"/>
    <property type="evidence" value="ECO:0007669"/>
    <property type="project" value="TreeGrafter"/>
</dbReference>
<keyword evidence="9" id="KW-0564">Palmitate</keyword>
<reference evidence="20 21" key="1">
    <citation type="submission" date="2019-04" db="EMBL/GenBank/DDBJ databases">
        <title>The sequence and de novo assembly of Takifugu bimaculatus genome using PacBio and Hi-C technologies.</title>
        <authorList>
            <person name="Xu P."/>
            <person name="Liu B."/>
            <person name="Zhou Z."/>
        </authorList>
    </citation>
    <scope>NUCLEOTIDE SEQUENCE [LARGE SCALE GENOMIC DNA]</scope>
    <source>
        <strain evidence="20">TB-2018</strain>
        <tissue evidence="20">Muscle</tissue>
    </source>
</reference>
<evidence type="ECO:0000256" key="17">
    <source>
        <dbReference type="RuleBase" id="RU000688"/>
    </source>
</evidence>
<name>A0A4Z2BTQ0_9TELE</name>
<protein>
    <recommendedName>
        <fullName evidence="2">B2 bradykinin receptor</fullName>
    </recommendedName>
</protein>
<dbReference type="GO" id="GO:0042310">
    <property type="term" value="P:vasoconstriction"/>
    <property type="evidence" value="ECO:0007669"/>
    <property type="project" value="InterPro"/>
</dbReference>
<dbReference type="PROSITE" id="PS00237">
    <property type="entry name" value="G_PROTEIN_RECEP_F1_1"/>
    <property type="match status" value="1"/>
</dbReference>
<evidence type="ECO:0000256" key="16">
    <source>
        <dbReference type="ARBA" id="ARBA00025954"/>
    </source>
</evidence>